<evidence type="ECO:0008006" key="2">
    <source>
        <dbReference type="Google" id="ProtNLM"/>
    </source>
</evidence>
<evidence type="ECO:0000313" key="1">
    <source>
        <dbReference type="EMBL" id="DAF91428.1"/>
    </source>
</evidence>
<proteinExistence type="predicted"/>
<organism evidence="1">
    <name type="scientific">Myoviridae sp. ctWPU11</name>
    <dbReference type="NCBI Taxonomy" id="2825118"/>
    <lineage>
        <taxon>Viruses</taxon>
        <taxon>Duplodnaviria</taxon>
        <taxon>Heunggongvirae</taxon>
        <taxon>Uroviricota</taxon>
        <taxon>Caudoviricetes</taxon>
    </lineage>
</organism>
<dbReference type="EMBL" id="BK016053">
    <property type="protein sequence ID" value="DAF91428.1"/>
    <property type="molecule type" value="Genomic_DNA"/>
</dbReference>
<reference evidence="1" key="1">
    <citation type="journal article" date="2021" name="Proc. Natl. Acad. Sci. U.S.A.">
        <title>A Catalog of Tens of Thousands of Viruses from Human Metagenomes Reveals Hidden Associations with Chronic Diseases.</title>
        <authorList>
            <person name="Tisza M.J."/>
            <person name="Buck C.B."/>
        </authorList>
    </citation>
    <scope>NUCLEOTIDE SEQUENCE</scope>
    <source>
        <strain evidence="1">CtWPU11</strain>
    </source>
</reference>
<accession>A0A8S5UAE1</accession>
<sequence length="359" mass="37759">MSAPFLWRKLFGDDTSATKLLSGLLPWSGKAPLAPGAASAGTAEVAAREDHVHPLPTKLLTARTLDGVSFDGSGDLSRYALCSTAGATVAKTVTVSNFLLKVGAVVVVKFAETNTAASPTLNVSGTGAKGIFFGGAAIGAGAVIAGRTYTLVYDGMGWDLVGDLYAQQVSDLIAELDFLRKLKIGAPRYHCSTTLPDRHAWINGDFIAFEDAPEFGEKYEAGGFDGMVMPWDADEEHQAAHLGQFRPDSANPTGLFLPVDGGQFFRNWGPGADSQAGGWGRDEIRNITGNIGLTHAGSRNGTGALKPSGGSQVFDHWDGSYLSSNTSLGFDASLSIPTGPQNVPQHVWQPLVIYLGRSS</sequence>
<protein>
    <recommendedName>
        <fullName evidence="2">Tail fiber protein</fullName>
    </recommendedName>
</protein>
<name>A0A8S5UAE1_9CAUD</name>